<reference evidence="1 2" key="1">
    <citation type="journal article" date="2017" name="Int. J. Syst. Evol. Microbiol.">
        <title>Desulfovibrio senegalensis sp. nov., a mesophilic sulfate reducer isolated from marine sediment.</title>
        <authorList>
            <person name="Thioye A."/>
            <person name="Gam Z.B.A."/>
            <person name="Mbengue M."/>
            <person name="Cayol J.L."/>
            <person name="Joseph-Bartoli M."/>
            <person name="Toure-Kane C."/>
            <person name="Labat M."/>
        </authorList>
    </citation>
    <scope>NUCLEOTIDE SEQUENCE [LARGE SCALE GENOMIC DNA]</scope>
    <source>
        <strain evidence="1 2">DSM 101509</strain>
    </source>
</reference>
<dbReference type="RefSeq" id="WP_151150763.1">
    <property type="nucleotide sequence ID" value="NZ_WAIE01000003.1"/>
</dbReference>
<evidence type="ECO:0000313" key="2">
    <source>
        <dbReference type="Proteomes" id="UP000438699"/>
    </source>
</evidence>
<gene>
    <name evidence="1" type="ORF">F8A88_08720</name>
</gene>
<sequence>MTVSSTQNRVEYVGNGSTAGFAVPFMFTRDSDLLVVLRDRSGVETVQQQGTGYTLSGAGQQNGGVCTMASAPLAGERLVIKREPSMVQETDYLENDAFPAQSHEAALDLLTMICQSLSERLDRTVSLRLSSAVTGVEVPDPQPGRVLAWNENGDNLANRELAAQGLLALPLAVSQGGTGEQTPGAALAALGGEPADPDILKADRAGQSLLVSVAEPYVAVQDAVVPEVDLNARGRFVWTLEQDRMFPLLVPQEQGEWHFNIYTQGHALTLDPGYAGRTVGEPEAGADMHRLALVHDGVSATLCVDNRGV</sequence>
<protein>
    <submittedName>
        <fullName evidence="1">Uncharacterized protein</fullName>
    </submittedName>
</protein>
<dbReference type="EMBL" id="WAIE01000003">
    <property type="protein sequence ID" value="KAB1441671.1"/>
    <property type="molecule type" value="Genomic_DNA"/>
</dbReference>
<keyword evidence="2" id="KW-1185">Reference proteome</keyword>
<organism evidence="1 2">
    <name type="scientific">Pseudodesulfovibrio senegalensis</name>
    <dbReference type="NCBI Taxonomy" id="1721087"/>
    <lineage>
        <taxon>Bacteria</taxon>
        <taxon>Pseudomonadati</taxon>
        <taxon>Thermodesulfobacteriota</taxon>
        <taxon>Desulfovibrionia</taxon>
        <taxon>Desulfovibrionales</taxon>
        <taxon>Desulfovibrionaceae</taxon>
    </lineage>
</organism>
<name>A0A6N6N4L3_9BACT</name>
<dbReference type="OrthoDB" id="5365411at2"/>
<accession>A0A6N6N4L3</accession>
<evidence type="ECO:0000313" key="1">
    <source>
        <dbReference type="EMBL" id="KAB1441671.1"/>
    </source>
</evidence>
<dbReference type="Proteomes" id="UP000438699">
    <property type="component" value="Unassembled WGS sequence"/>
</dbReference>
<dbReference type="AlphaFoldDB" id="A0A6N6N4L3"/>
<proteinExistence type="predicted"/>
<comment type="caution">
    <text evidence="1">The sequence shown here is derived from an EMBL/GenBank/DDBJ whole genome shotgun (WGS) entry which is preliminary data.</text>
</comment>